<evidence type="ECO:0000313" key="1">
    <source>
        <dbReference type="EMBL" id="KAJ8641167.1"/>
    </source>
</evidence>
<protein>
    <submittedName>
        <fullName evidence="1">Uncharacterized protein</fullName>
    </submittedName>
</protein>
<proteinExistence type="predicted"/>
<comment type="caution">
    <text evidence="1">The sequence shown here is derived from an EMBL/GenBank/DDBJ whole genome shotgun (WGS) entry which is preliminary data.</text>
</comment>
<reference evidence="1 2" key="1">
    <citation type="journal article" date="2022" name="Hortic Res">
        <title>A haplotype resolved chromosomal level avocado genome allows analysis of novel avocado genes.</title>
        <authorList>
            <person name="Nath O."/>
            <person name="Fletcher S.J."/>
            <person name="Hayward A."/>
            <person name="Shaw L.M."/>
            <person name="Masouleh A.K."/>
            <person name="Furtado A."/>
            <person name="Henry R.J."/>
            <person name="Mitter N."/>
        </authorList>
    </citation>
    <scope>NUCLEOTIDE SEQUENCE [LARGE SCALE GENOMIC DNA]</scope>
    <source>
        <strain evidence="2">cv. Hass</strain>
    </source>
</reference>
<gene>
    <name evidence="1" type="ORF">MRB53_017861</name>
</gene>
<sequence length="1109" mass="125331">MALIGIVIQAVIAVSKYVLVPVKQQASYFICYKKYVHNLKREAEKLELGIHDVRGRADVARRNSEVVLGEVERWLSSVEDIIKDAQRLDNRLQRNIRCFDLQMRYKLGKEAKKKIDTVNGLQRNFSTVSYRKPNTGIESLPDGDFYKYESTESAMIQVMDALKDEDTNIIGVYGMGGVGKTTLMKQVAKLVKREKLYEEVVMVTLPQNPDLKTIQSDIADQLGLKLEEGNEYTRASKLSERLRRAKNVLLILDNLWARLVLADVGIPHGEECKGCSIILTTRDRGVCDAMRSQKAVPLNLLSEQDSWSLFRKTAGAIVDSTPALHDLAEKVAKECGGLPLAIVIVGTALSSKDEIVWKNALLELQRSNPANIVGMYERVLSSLELSYKYLDSAEAKSFFLLCSLFPEGYGISRNDLIRYGMGEGLFRNVNTLEEASIKVHALIEKLKASCLLLEGKGENRVRMHDVVHNAATSIASRHEHGFFVKIGAGLKEWPEIENLKECKRISFCRNNFEMLPDSVFCPQLLTLNLEINESLRKIPQSFFTGMKALRVLDLCTTNISSLPLSMECLENLRTLWLDRCRELKDVAVIGKLKKLEILCLKQSGVDKLPKEIGELTNLKFLDLSETKLEIVPPNVISRLTRLEELYMGNSFNQWEPEGAEDAIQASIAEFEFLKHLRVLDVHIKTLSCMPESSTRGPWKKLMKFQICIGGDYRDCGTERFIRVENISFPIPNSVQLLFDMTNELSFVCCRGLTNLADTQGLRGESLEQLTIHRCCEMECVISMEEKAPPLKFKSLKRLYLFHLENLKRICNGPLAAGCLENLRVLHLFSCNNLLINILPSYLVKALQNLEELCIDDCQELQEVFNSEGLVEEHAVLTNLRTLWLKELPKLSTVWKGAIPIGSLQNLKALVLDNCGLRYTFPQFPTQLKYHLWIKDCEKMENLIMEENSPSRSPAIGCFQNLYQLIIHKCHGFKSLLSSSSARELECLVILEVHSCDGMEVIIRKGEEVADKSVLPRLEILSLSCLPKLTDLYEEARILNFHSLEFVGLWSCPELKWVPLGPKSAPHLEERASNHAFKTCSSKGPLLTLSGKIPSSLSTKHQFFDAGRLQ</sequence>
<dbReference type="EMBL" id="CM056813">
    <property type="protein sequence ID" value="KAJ8641167.1"/>
    <property type="molecule type" value="Genomic_DNA"/>
</dbReference>
<dbReference type="Proteomes" id="UP001234297">
    <property type="component" value="Chromosome 5"/>
</dbReference>
<accession>A0ACC2M689</accession>
<keyword evidence="2" id="KW-1185">Reference proteome</keyword>
<organism evidence="1 2">
    <name type="scientific">Persea americana</name>
    <name type="common">Avocado</name>
    <dbReference type="NCBI Taxonomy" id="3435"/>
    <lineage>
        <taxon>Eukaryota</taxon>
        <taxon>Viridiplantae</taxon>
        <taxon>Streptophyta</taxon>
        <taxon>Embryophyta</taxon>
        <taxon>Tracheophyta</taxon>
        <taxon>Spermatophyta</taxon>
        <taxon>Magnoliopsida</taxon>
        <taxon>Magnoliidae</taxon>
        <taxon>Laurales</taxon>
        <taxon>Lauraceae</taxon>
        <taxon>Persea</taxon>
    </lineage>
</organism>
<evidence type="ECO:0000313" key="2">
    <source>
        <dbReference type="Proteomes" id="UP001234297"/>
    </source>
</evidence>
<name>A0ACC2M689_PERAE</name>